<feature type="signal peptide" evidence="1">
    <location>
        <begin position="1"/>
        <end position="25"/>
    </location>
</feature>
<evidence type="ECO:0000313" key="3">
    <source>
        <dbReference type="Proteomes" id="UP000594262"/>
    </source>
</evidence>
<name>A0A7M5UR41_9CNID</name>
<proteinExistence type="predicted"/>
<evidence type="ECO:0000256" key="1">
    <source>
        <dbReference type="SAM" id="SignalP"/>
    </source>
</evidence>
<dbReference type="InterPro" id="IPR045860">
    <property type="entry name" value="Snake_toxin-like_sf"/>
</dbReference>
<dbReference type="SUPFAM" id="SSF57302">
    <property type="entry name" value="Snake toxin-like"/>
    <property type="match status" value="1"/>
</dbReference>
<reference evidence="2" key="1">
    <citation type="submission" date="2021-01" db="UniProtKB">
        <authorList>
            <consortium name="EnsemblMetazoa"/>
        </authorList>
    </citation>
    <scope>IDENTIFICATION</scope>
</reference>
<dbReference type="EnsemblMetazoa" id="CLYHEMT003118.1">
    <property type="protein sequence ID" value="CLYHEMP003118.1"/>
    <property type="gene ID" value="CLYHEMG003118"/>
</dbReference>
<dbReference type="AlphaFoldDB" id="A0A7M5UR41"/>
<evidence type="ECO:0000313" key="2">
    <source>
        <dbReference type="EnsemblMetazoa" id="CLYHEMP003118.1"/>
    </source>
</evidence>
<organism evidence="2 3">
    <name type="scientific">Clytia hemisphaerica</name>
    <dbReference type="NCBI Taxonomy" id="252671"/>
    <lineage>
        <taxon>Eukaryota</taxon>
        <taxon>Metazoa</taxon>
        <taxon>Cnidaria</taxon>
        <taxon>Hydrozoa</taxon>
        <taxon>Hydroidolina</taxon>
        <taxon>Leptothecata</taxon>
        <taxon>Obeliida</taxon>
        <taxon>Clytiidae</taxon>
        <taxon>Clytia</taxon>
    </lineage>
</organism>
<sequence>MLTFIKTTGTYLLLLFLIDLKGAFGLQCYHCSGGEEYCNSTNVIVKCRGPDSSCLLYYDTRRKRVSNTIVNVRVMRQGCAVERTNYCSKKMRNPGILSCKAYWCYKDSCNFRRSEISSNQKNADQSINNGPKGIVVKTEGYELYKFNAGLSIFKSNSHILIVFCNLLTLSATFTRHF</sequence>
<keyword evidence="1" id="KW-0732">Signal</keyword>
<protein>
    <submittedName>
        <fullName evidence="2">Uncharacterized protein</fullName>
    </submittedName>
</protein>
<dbReference type="Gene3D" id="2.10.60.10">
    <property type="entry name" value="CD59"/>
    <property type="match status" value="1"/>
</dbReference>
<keyword evidence="3" id="KW-1185">Reference proteome</keyword>
<dbReference type="CDD" id="cd00117">
    <property type="entry name" value="TFP"/>
    <property type="match status" value="1"/>
</dbReference>
<accession>A0A7M5UR41</accession>
<dbReference type="Proteomes" id="UP000594262">
    <property type="component" value="Unplaced"/>
</dbReference>
<feature type="chain" id="PRO_5029646132" evidence="1">
    <location>
        <begin position="26"/>
        <end position="177"/>
    </location>
</feature>